<dbReference type="InterPro" id="IPR001845">
    <property type="entry name" value="HTH_ArsR_DNA-bd_dom"/>
</dbReference>
<evidence type="ECO:0000256" key="1">
    <source>
        <dbReference type="ARBA" id="ARBA00023015"/>
    </source>
</evidence>
<dbReference type="InterPro" id="IPR051081">
    <property type="entry name" value="HTH_MetalResp_TranReg"/>
</dbReference>
<evidence type="ECO:0000256" key="3">
    <source>
        <dbReference type="ARBA" id="ARBA00023163"/>
    </source>
</evidence>
<gene>
    <name evidence="5" type="ORF">JHX87_18140</name>
</gene>
<dbReference type="SMART" id="SM00418">
    <property type="entry name" value="HTH_ARSR"/>
    <property type="match status" value="1"/>
</dbReference>
<keyword evidence="2" id="KW-0238">DNA-binding</keyword>
<dbReference type="SUPFAM" id="SSF46785">
    <property type="entry name" value="Winged helix' DNA-binding domain"/>
    <property type="match status" value="1"/>
</dbReference>
<dbReference type="RefSeq" id="WP_271886887.1">
    <property type="nucleotide sequence ID" value="NZ_CP067137.1"/>
</dbReference>
<dbReference type="InterPro" id="IPR036390">
    <property type="entry name" value="WH_DNA-bd_sf"/>
</dbReference>
<dbReference type="PANTHER" id="PTHR33154:SF32">
    <property type="entry name" value="TRANSCRIPTIONAL REGULATORY PROTEIN"/>
    <property type="match status" value="1"/>
</dbReference>
<dbReference type="EMBL" id="CP067137">
    <property type="protein sequence ID" value="WCR09142.1"/>
    <property type="molecule type" value="Genomic_DNA"/>
</dbReference>
<evidence type="ECO:0000313" key="6">
    <source>
        <dbReference type="Proteomes" id="UP001219349"/>
    </source>
</evidence>
<reference evidence="5 6" key="1">
    <citation type="submission" date="2021-01" db="EMBL/GenBank/DDBJ databases">
        <title>Biogeographic distribution of Paracoccus.</title>
        <authorList>
            <person name="Hollensteiner J."/>
            <person name="Leineberger J."/>
            <person name="Brinkhoff T."/>
            <person name="Daniel R."/>
        </authorList>
    </citation>
    <scope>NUCLEOTIDE SEQUENCE [LARGE SCALE GENOMIC DNA]</scope>
    <source>
        <strain evidence="5 6">KCTC 22803</strain>
        <plasmid evidence="5 6">p90204</plasmid>
    </source>
</reference>
<protein>
    <submittedName>
        <fullName evidence="5">Helix-turn-helix transcriptional regulator</fullName>
    </submittedName>
</protein>
<dbReference type="Gene3D" id="1.10.10.10">
    <property type="entry name" value="Winged helix-like DNA-binding domain superfamily/Winged helix DNA-binding domain"/>
    <property type="match status" value="1"/>
</dbReference>
<proteinExistence type="predicted"/>
<organism evidence="5 6">
    <name type="scientific">Paracoccus fistulariae</name>
    <dbReference type="NCBI Taxonomy" id="658446"/>
    <lineage>
        <taxon>Bacteria</taxon>
        <taxon>Pseudomonadati</taxon>
        <taxon>Pseudomonadota</taxon>
        <taxon>Alphaproteobacteria</taxon>
        <taxon>Rhodobacterales</taxon>
        <taxon>Paracoccaceae</taxon>
        <taxon>Paracoccus</taxon>
    </lineage>
</organism>
<evidence type="ECO:0000313" key="5">
    <source>
        <dbReference type="EMBL" id="WCR09142.1"/>
    </source>
</evidence>
<accession>A0ABY7ST07</accession>
<dbReference type="PANTHER" id="PTHR33154">
    <property type="entry name" value="TRANSCRIPTIONAL REGULATOR, ARSR FAMILY"/>
    <property type="match status" value="1"/>
</dbReference>
<feature type="domain" description="HTH arsR-type" evidence="4">
    <location>
        <begin position="1"/>
        <end position="104"/>
    </location>
</feature>
<sequence>MDRSTQIKAVASQPRLTILRLLAEPEIHSSDQWSADPVQFGVCMTLIAQALGVAQPTASRHLELLKQARFITVEKHLKWSYCRRNEAEIQDFLTWFGQELGGGPQLSPDRLASRPPSR</sequence>
<dbReference type="Proteomes" id="UP001219349">
    <property type="component" value="Plasmid p90204"/>
</dbReference>
<geneLocation type="plasmid" evidence="5 6">
    <name>p90204</name>
</geneLocation>
<evidence type="ECO:0000256" key="2">
    <source>
        <dbReference type="ARBA" id="ARBA00023125"/>
    </source>
</evidence>
<dbReference type="PROSITE" id="PS50987">
    <property type="entry name" value="HTH_ARSR_2"/>
    <property type="match status" value="1"/>
</dbReference>
<evidence type="ECO:0000259" key="4">
    <source>
        <dbReference type="PROSITE" id="PS50987"/>
    </source>
</evidence>
<dbReference type="InterPro" id="IPR036388">
    <property type="entry name" value="WH-like_DNA-bd_sf"/>
</dbReference>
<keyword evidence="1" id="KW-0805">Transcription regulation</keyword>
<name>A0ABY7ST07_9RHOB</name>
<dbReference type="InterPro" id="IPR011991">
    <property type="entry name" value="ArsR-like_HTH"/>
</dbReference>
<dbReference type="CDD" id="cd00090">
    <property type="entry name" value="HTH_ARSR"/>
    <property type="match status" value="1"/>
</dbReference>
<keyword evidence="3" id="KW-0804">Transcription</keyword>
<keyword evidence="5" id="KW-0614">Plasmid</keyword>
<dbReference type="Pfam" id="PF01022">
    <property type="entry name" value="HTH_5"/>
    <property type="match status" value="1"/>
</dbReference>
<keyword evidence="6" id="KW-1185">Reference proteome</keyword>